<dbReference type="InterPro" id="IPR016772">
    <property type="entry name" value="UCP020408"/>
</dbReference>
<organism evidence="3 4">
    <name type="scientific">Hylemonella gracilis str. Niagara R</name>
    <dbReference type="NCBI Taxonomy" id="1458275"/>
    <lineage>
        <taxon>Bacteria</taxon>
        <taxon>Pseudomonadati</taxon>
        <taxon>Pseudomonadota</taxon>
        <taxon>Betaproteobacteria</taxon>
        <taxon>Burkholderiales</taxon>
        <taxon>Comamonadaceae</taxon>
        <taxon>Hylemonella</taxon>
    </lineage>
</organism>
<name>A0A016XGK3_9BURK</name>
<dbReference type="STRING" id="1458275.AZ34_06150"/>
<dbReference type="Pfam" id="PF10087">
    <property type="entry name" value="DUF2325"/>
    <property type="match status" value="1"/>
</dbReference>
<gene>
    <name evidence="3" type="ORF">AZ34_06150</name>
</gene>
<comment type="caution">
    <text evidence="3">The sequence shown here is derived from an EMBL/GenBank/DDBJ whole genome shotgun (WGS) entry which is preliminary data.</text>
</comment>
<reference evidence="3 4" key="1">
    <citation type="submission" date="2014-02" db="EMBL/GenBank/DDBJ databases">
        <title>Draft Genome of Hylemonella gracilis isolated from the Niagara River.</title>
        <authorList>
            <person name="Pawlowski D.R."/>
            <person name="Koudelka G.B."/>
        </authorList>
    </citation>
    <scope>NUCLEOTIDE SEQUENCE [LARGE SCALE GENOMIC DNA]</scope>
    <source>
        <strain evidence="3 4">Niagara R</strain>
    </source>
</reference>
<feature type="compositionally biased region" description="Basic and acidic residues" evidence="2">
    <location>
        <begin position="284"/>
        <end position="298"/>
    </location>
</feature>
<protein>
    <recommendedName>
        <fullName evidence="5">DUF2325 domain-containing protein</fullName>
    </recommendedName>
</protein>
<dbReference type="AlphaFoldDB" id="A0A016XGK3"/>
<comment type="similarity">
    <text evidence="1">Belongs to the UPF0751 family.</text>
</comment>
<evidence type="ECO:0000313" key="3">
    <source>
        <dbReference type="EMBL" id="EYC50687.1"/>
    </source>
</evidence>
<evidence type="ECO:0000313" key="4">
    <source>
        <dbReference type="Proteomes" id="UP000023268"/>
    </source>
</evidence>
<evidence type="ECO:0000256" key="1">
    <source>
        <dbReference type="ARBA" id="ARBA00007189"/>
    </source>
</evidence>
<evidence type="ECO:0008006" key="5">
    <source>
        <dbReference type="Google" id="ProtNLM"/>
    </source>
</evidence>
<feature type="region of interest" description="Disordered" evidence="2">
    <location>
        <begin position="284"/>
        <end position="325"/>
    </location>
</feature>
<dbReference type="EMBL" id="JEMG01000001">
    <property type="protein sequence ID" value="EYC50687.1"/>
    <property type="molecule type" value="Genomic_DNA"/>
</dbReference>
<dbReference type="OrthoDB" id="5296275at2"/>
<proteinExistence type="inferred from homology"/>
<evidence type="ECO:0000256" key="2">
    <source>
        <dbReference type="SAM" id="MobiDB-lite"/>
    </source>
</evidence>
<dbReference type="RefSeq" id="WP_051509565.1">
    <property type="nucleotide sequence ID" value="NZ_JEMG01000001.1"/>
</dbReference>
<dbReference type="eggNOG" id="COG3206">
    <property type="taxonomic scope" value="Bacteria"/>
</dbReference>
<sequence length="442" mass="48940">MCDIRPSAPIVALPQPSTAALGAPLTTTSPALGTPSGSRRRRLWELEGHAFCPIIGVCLPLPLLRRLTAKSLGTVPAHSDYEVHCMAVTECRRRSPLAEAVQKDLDQRYALVIKAAQPLKSTEALARWWDDCRDRAHEGRADLASALWAALTHPRCDYLLEQRILGEVHMLQHQVGTASRADLSRLEALQDENAILARELAGAQQRSQQQARHYGAQLEAQQAAALRLRAELIQAQTRLQQLQEEHEALRAASPHLPERQALAQRNRALQEELRQARQELREARELREQERERADRANRANRANRALQESAELTPRAATTSDTTDLPPIPLQGCAVLCVGGRQASVPVYRELIEHRGARFLHHDGGAEDNASLLDATLAAADLVICQSGCISHNAYWRVKDHCKRTGKRCVFLDQPSRSALERALGDIGWELPPETQTASGA</sequence>
<dbReference type="Proteomes" id="UP000023268">
    <property type="component" value="Unassembled WGS sequence"/>
</dbReference>
<feature type="compositionally biased region" description="Low complexity" evidence="2">
    <location>
        <begin position="300"/>
        <end position="309"/>
    </location>
</feature>
<accession>A0A016XGK3</accession>